<feature type="chain" id="PRO_5031125464" evidence="1">
    <location>
        <begin position="22"/>
        <end position="147"/>
    </location>
</feature>
<dbReference type="AlphaFoldDB" id="A0A7U0N2N3"/>
<proteinExistence type="predicted"/>
<evidence type="ECO:0000259" key="2">
    <source>
        <dbReference type="Pfam" id="PF18050"/>
    </source>
</evidence>
<dbReference type="RefSeq" id="WP_207979462.1">
    <property type="nucleotide sequence ID" value="NZ_CAMITN010000006.1"/>
</dbReference>
<evidence type="ECO:0000256" key="1">
    <source>
        <dbReference type="SAM" id="SignalP"/>
    </source>
</evidence>
<organism evidence="3 4">
    <name type="scientific">Serratia proteamaculans</name>
    <dbReference type="NCBI Taxonomy" id="28151"/>
    <lineage>
        <taxon>Bacteria</taxon>
        <taxon>Pseudomonadati</taxon>
        <taxon>Pseudomonadota</taxon>
        <taxon>Gammaproteobacteria</taxon>
        <taxon>Enterobacterales</taxon>
        <taxon>Yersiniaceae</taxon>
        <taxon>Serratia</taxon>
    </lineage>
</organism>
<dbReference type="Gene3D" id="2.40.100.20">
    <property type="match status" value="1"/>
</dbReference>
<keyword evidence="1" id="KW-0732">Signal</keyword>
<feature type="signal peptide" evidence="1">
    <location>
        <begin position="1"/>
        <end position="21"/>
    </location>
</feature>
<dbReference type="Proteomes" id="UP000596176">
    <property type="component" value="Chromosome"/>
</dbReference>
<evidence type="ECO:0000313" key="4">
    <source>
        <dbReference type="Proteomes" id="UP000596176"/>
    </source>
</evidence>
<dbReference type="EMBL" id="CP068391">
    <property type="protein sequence ID" value="QQX51431.1"/>
    <property type="molecule type" value="Genomic_DNA"/>
</dbReference>
<gene>
    <name evidence="3" type="ORF">JKX24_14490</name>
</gene>
<dbReference type="InterPro" id="IPR041183">
    <property type="entry name" value="Cyclophilin-like"/>
</dbReference>
<feature type="domain" description="Cyclophilin-like" evidence="2">
    <location>
        <begin position="37"/>
        <end position="144"/>
    </location>
</feature>
<reference evidence="3 4" key="1">
    <citation type="submission" date="2021-01" db="EMBL/GenBank/DDBJ databases">
        <title>Chromosome sequence of Serratia proteamaculans strain 94 rif-r, isolated from spoiled beef.</title>
        <authorList>
            <person name="Zaytseva Y.V."/>
            <person name="Iablokov S.N."/>
            <person name="Klyukina A."/>
        </authorList>
    </citation>
    <scope>NUCLEOTIDE SEQUENCE [LARGE SCALE GENOMIC DNA]</scope>
    <source>
        <strain evidence="3 4">94 rif-r</strain>
    </source>
</reference>
<protein>
    <submittedName>
        <fullName evidence="3">Cyclophilin domain containing protein</fullName>
    </submittedName>
</protein>
<name>A0A7U0N2N3_SERPR</name>
<dbReference type="SUPFAM" id="SSF50891">
    <property type="entry name" value="Cyclophilin-like"/>
    <property type="match status" value="1"/>
</dbReference>
<dbReference type="Pfam" id="PF18050">
    <property type="entry name" value="Cyclophil_like2"/>
    <property type="match status" value="1"/>
</dbReference>
<evidence type="ECO:0000313" key="3">
    <source>
        <dbReference type="EMBL" id="QQX51431.1"/>
    </source>
</evidence>
<dbReference type="InterPro" id="IPR029000">
    <property type="entry name" value="Cyclophilin-like_dom_sf"/>
</dbReference>
<sequence>MNKPCFLLLCLVANGLFPVYAITPGQTEKENPMTINMSINQQTYEISLSDTAAAKAFVEQLPLTLNMEELNGNEKFADLAHSLPTRQSRPGALHAGDLMLYGHQTLVLFYETFQTSYSYTPIGKVIAPEGLKKAVGDKNIAVHFYRD</sequence>
<accession>A0A7U0N2N3</accession>